<evidence type="ECO:0000313" key="1">
    <source>
        <dbReference type="EMBL" id="PBK73265.1"/>
    </source>
</evidence>
<dbReference type="Gene3D" id="3.80.10.10">
    <property type="entry name" value="Ribonuclease Inhibitor"/>
    <property type="match status" value="1"/>
</dbReference>
<dbReference type="EMBL" id="KZ293420">
    <property type="protein sequence ID" value="PBK73265.1"/>
    <property type="molecule type" value="Genomic_DNA"/>
</dbReference>
<dbReference type="Proteomes" id="UP000218334">
    <property type="component" value="Unassembled WGS sequence"/>
</dbReference>
<dbReference type="AlphaFoldDB" id="A0A2H3BQW3"/>
<dbReference type="STRING" id="1076256.A0A2H3BQW3"/>
<proteinExistence type="predicted"/>
<dbReference type="InterPro" id="IPR032675">
    <property type="entry name" value="LRR_dom_sf"/>
</dbReference>
<dbReference type="SUPFAM" id="SSF52047">
    <property type="entry name" value="RNI-like"/>
    <property type="match status" value="1"/>
</dbReference>
<sequence length="583" mass="66365">MHTNSIWAPCSECPCPNHHLPSCTFAVEHSLSDDPEWMHLTRSNNPPSQYEETVLSGMTSSYDQQIQSIDMEKSNLEAFSLSLKAQIVAVSQRMNALRDQRARITEAVRASRNLFSPVRRLPLEILNHIFLDTIDFPVSRTQIVGDGEEEDTGELSNWEFKATESSLWSITGVSKAWRSASLSSPRLWSYVNIIITELNFKDHSYIRQLGRQLDRSANYPLSISVCRIVKESAPQDLPPQLVAVLFSFSSRIQELHLYLTISILFQMSDMRLSLPSLEYLILLCQDRVVGTSENLRLFSYTPKLQSLEVIDWRDGLELPWSQLKKYHSDHRYISTVFHGPRTHHHLNALRKFQQVEECALRLSGASSAQGFGDDVYPLVCPQLRVLDLSSWSMKRTATQSVFRQVADRLVLPALSVLRVTCSQRGPYEVREVFTSIRHLLQRSQSPITVLHFDHGIVLAEDLLELFPSTPTLEDLRLSRIGCDTFINQVVEKLTLDHASSPEDLILPHLCTLYIPGVGLTVSGLVRMVQSRRISDNSRRFDHLQTLRLCGNYPDPHPAINSIISHLKQYYAEGFSFGICHIVE</sequence>
<name>A0A2H3BQW3_9AGAR</name>
<gene>
    <name evidence="1" type="ORF">ARMSODRAFT_1081497</name>
</gene>
<evidence type="ECO:0000313" key="2">
    <source>
        <dbReference type="Proteomes" id="UP000218334"/>
    </source>
</evidence>
<organism evidence="1 2">
    <name type="scientific">Armillaria solidipes</name>
    <dbReference type="NCBI Taxonomy" id="1076256"/>
    <lineage>
        <taxon>Eukaryota</taxon>
        <taxon>Fungi</taxon>
        <taxon>Dikarya</taxon>
        <taxon>Basidiomycota</taxon>
        <taxon>Agaricomycotina</taxon>
        <taxon>Agaricomycetes</taxon>
        <taxon>Agaricomycetidae</taxon>
        <taxon>Agaricales</taxon>
        <taxon>Marasmiineae</taxon>
        <taxon>Physalacriaceae</taxon>
        <taxon>Armillaria</taxon>
    </lineage>
</organism>
<keyword evidence="2" id="KW-1185">Reference proteome</keyword>
<reference evidence="2" key="1">
    <citation type="journal article" date="2017" name="Nat. Ecol. Evol.">
        <title>Genome expansion and lineage-specific genetic innovations in the forest pathogenic fungi Armillaria.</title>
        <authorList>
            <person name="Sipos G."/>
            <person name="Prasanna A.N."/>
            <person name="Walter M.C."/>
            <person name="O'Connor E."/>
            <person name="Balint B."/>
            <person name="Krizsan K."/>
            <person name="Kiss B."/>
            <person name="Hess J."/>
            <person name="Varga T."/>
            <person name="Slot J."/>
            <person name="Riley R."/>
            <person name="Boka B."/>
            <person name="Rigling D."/>
            <person name="Barry K."/>
            <person name="Lee J."/>
            <person name="Mihaltcheva S."/>
            <person name="LaButti K."/>
            <person name="Lipzen A."/>
            <person name="Waldron R."/>
            <person name="Moloney N.M."/>
            <person name="Sperisen C."/>
            <person name="Kredics L."/>
            <person name="Vagvoelgyi C."/>
            <person name="Patrignani A."/>
            <person name="Fitzpatrick D."/>
            <person name="Nagy I."/>
            <person name="Doyle S."/>
            <person name="Anderson J.B."/>
            <person name="Grigoriev I.V."/>
            <person name="Gueldener U."/>
            <person name="Muensterkoetter M."/>
            <person name="Nagy L.G."/>
        </authorList>
    </citation>
    <scope>NUCLEOTIDE SEQUENCE [LARGE SCALE GENOMIC DNA]</scope>
    <source>
        <strain evidence="2">28-4</strain>
    </source>
</reference>
<protein>
    <submittedName>
        <fullName evidence="1">Uncharacterized protein</fullName>
    </submittedName>
</protein>
<accession>A0A2H3BQW3</accession>